<feature type="compositionally biased region" description="Low complexity" evidence="1">
    <location>
        <begin position="322"/>
        <end position="342"/>
    </location>
</feature>
<feature type="signal peptide" evidence="2">
    <location>
        <begin position="1"/>
        <end position="21"/>
    </location>
</feature>
<organism evidence="3">
    <name type="scientific">uncultured Solirubrobacteraceae bacterium</name>
    <dbReference type="NCBI Taxonomy" id="1162706"/>
    <lineage>
        <taxon>Bacteria</taxon>
        <taxon>Bacillati</taxon>
        <taxon>Actinomycetota</taxon>
        <taxon>Thermoleophilia</taxon>
        <taxon>Solirubrobacterales</taxon>
        <taxon>Solirubrobacteraceae</taxon>
        <taxon>environmental samples</taxon>
    </lineage>
</organism>
<reference evidence="3" key="1">
    <citation type="submission" date="2020-02" db="EMBL/GenBank/DDBJ databases">
        <authorList>
            <person name="Meier V. D."/>
        </authorList>
    </citation>
    <scope>NUCLEOTIDE SEQUENCE</scope>
    <source>
        <strain evidence="3">AVDCRST_MAG67</strain>
    </source>
</reference>
<keyword evidence="2" id="KW-0732">Signal</keyword>
<dbReference type="EMBL" id="CADCVQ010000163">
    <property type="protein sequence ID" value="CAA9529063.1"/>
    <property type="molecule type" value="Genomic_DNA"/>
</dbReference>
<name>A0A6J4TQW7_9ACTN</name>
<evidence type="ECO:0000313" key="3">
    <source>
        <dbReference type="EMBL" id="CAA9529063.1"/>
    </source>
</evidence>
<sequence>MRTRGPSFLSAALLCVALAPAGCGDKKTETEGNSPPPGETFAADHLPRFLLKPSDLPSGYKRQRRSAGSPADLVEAAETAEERSFDQLAPGLKKYSSVTYRKQEGDNSNSPASFALLYETPAAAANALPAVRRLLVDEFSITGAFEEEPPQRLRLTGLGDGAAAGVKLPIGPFAFFLYVWRARKVVVTVGGADTVGDMSRKTTSHDGPRKSTIEQPAERLWRQREGDPDAFEDRREALAAITHGRAGARRLDRRPQRHRDRRDRGECCNEAHHRQADQEGDTHKRSRQGPLAAGPRLQTRPATGGPQGRPRRERCAWGAGGARAARPARASRPSRADACCQR</sequence>
<evidence type="ECO:0000256" key="1">
    <source>
        <dbReference type="SAM" id="MobiDB-lite"/>
    </source>
</evidence>
<dbReference type="AlphaFoldDB" id="A0A6J4TQW7"/>
<gene>
    <name evidence="3" type="ORF">AVDCRST_MAG67-3958</name>
</gene>
<accession>A0A6J4TQW7</accession>
<feature type="region of interest" description="Disordered" evidence="1">
    <location>
        <begin position="194"/>
        <end position="342"/>
    </location>
</feature>
<feature type="compositionally biased region" description="Basic and acidic residues" evidence="1">
    <location>
        <begin position="198"/>
        <end position="237"/>
    </location>
</feature>
<feature type="compositionally biased region" description="Basic and acidic residues" evidence="1">
    <location>
        <begin position="262"/>
        <end position="283"/>
    </location>
</feature>
<feature type="chain" id="PRO_5038864332" evidence="2">
    <location>
        <begin position="22"/>
        <end position="342"/>
    </location>
</feature>
<evidence type="ECO:0000256" key="2">
    <source>
        <dbReference type="SAM" id="SignalP"/>
    </source>
</evidence>
<feature type="region of interest" description="Disordered" evidence="1">
    <location>
        <begin position="25"/>
        <end position="44"/>
    </location>
</feature>
<feature type="region of interest" description="Disordered" evidence="1">
    <location>
        <begin position="54"/>
        <end position="82"/>
    </location>
</feature>
<proteinExistence type="predicted"/>
<protein>
    <submittedName>
        <fullName evidence="3">Uncharacterized protein</fullName>
    </submittedName>
</protein>